<dbReference type="OrthoDB" id="9811471at2"/>
<comment type="similarity">
    <text evidence="7">Belongs to the amidase family. GatA subfamily.</text>
</comment>
<evidence type="ECO:0000256" key="6">
    <source>
        <dbReference type="ARBA" id="ARBA00022917"/>
    </source>
</evidence>
<sequence>MEKFISFDEIKKSLEKKETDCRAIVQYYLTNIQTKAHLNAFVEVYEQSALTQADLINEKLANGNAGKLAGMVIGIKDVLCYSGHESNASSKILQGFESQFTTTAIQRLLDEDAIVIGRLNCDEFGMGSSNENSAHGNVLNAADESRVPGGSSGGSAVAVQANLCTVSLGTDTGGSVRQPAAFTGVIGMKPTYSRVSRWGLIAYASSFDCIGVFSHTVKDNALVMQIMAGHDEYDSTSSRKSVLPYSQLLHFDKKAKVAYLKETLDSPALQPEIKANTLAVLDKLKSEGHSVEEVSFPLLDFILPTYYILTTAEASSNLSRFDGVKYGYRTPNAHNLESMYKLTRSEGFGEEVKRRIMLGTFVLSASYYDAYFTKAQKVRRLIKDYTENLLNEFDYIIMPTTPSTAFKFGEHSGDPVAMYLEDLFTVQASVSGVPAISLPNGKDESGMPIGLQVICNSFKEAELYAFSNYLTELTS</sequence>
<feature type="domain" description="Amidase" evidence="8">
    <location>
        <begin position="24"/>
        <end position="463"/>
    </location>
</feature>
<evidence type="ECO:0000256" key="4">
    <source>
        <dbReference type="ARBA" id="ARBA00022741"/>
    </source>
</evidence>
<dbReference type="SUPFAM" id="SSF75304">
    <property type="entry name" value="Amidase signature (AS) enzymes"/>
    <property type="match status" value="1"/>
</dbReference>
<dbReference type="NCBIfam" id="TIGR00132">
    <property type="entry name" value="gatA"/>
    <property type="match status" value="1"/>
</dbReference>
<dbReference type="Gene3D" id="3.90.1300.10">
    <property type="entry name" value="Amidase signature (AS) domain"/>
    <property type="match status" value="1"/>
</dbReference>
<gene>
    <name evidence="7" type="primary">gatA</name>
    <name evidence="9" type="ORF">SAMN04489724_4732</name>
</gene>
<reference evidence="10" key="1">
    <citation type="submission" date="2016-10" db="EMBL/GenBank/DDBJ databases">
        <authorList>
            <person name="Varghese N."/>
            <person name="Submissions S."/>
        </authorList>
    </citation>
    <scope>NUCLEOTIDE SEQUENCE [LARGE SCALE GENOMIC DNA]</scope>
    <source>
        <strain evidence="10">DSM 23445</strain>
    </source>
</reference>
<proteinExistence type="inferred from homology"/>
<evidence type="ECO:0000313" key="10">
    <source>
        <dbReference type="Proteomes" id="UP000199673"/>
    </source>
</evidence>
<dbReference type="AlphaFoldDB" id="A0A1I7E1Z9"/>
<comment type="function">
    <text evidence="7">Allows the formation of correctly charged Gln-tRNA(Gln) through the transamidation of misacylated Glu-tRNA(Gln) in organisms which lack glutaminyl-tRNA synthetase. The reaction takes place in the presence of glutamine and ATP through an activated gamma-phospho-Glu-tRNA(Gln).</text>
</comment>
<dbReference type="GO" id="GO:0016740">
    <property type="term" value="F:transferase activity"/>
    <property type="evidence" value="ECO:0007669"/>
    <property type="project" value="UniProtKB-KW"/>
</dbReference>
<dbReference type="EC" id="6.3.5.7" evidence="7"/>
<dbReference type="STRING" id="305507.SAMN04489724_4732"/>
<dbReference type="GO" id="GO:0006412">
    <property type="term" value="P:translation"/>
    <property type="evidence" value="ECO:0007669"/>
    <property type="project" value="UniProtKB-UniRule"/>
</dbReference>
<evidence type="ECO:0000256" key="5">
    <source>
        <dbReference type="ARBA" id="ARBA00022840"/>
    </source>
</evidence>
<keyword evidence="9" id="KW-0808">Transferase</keyword>
<dbReference type="InterPro" id="IPR036928">
    <property type="entry name" value="AS_sf"/>
</dbReference>
<dbReference type="GO" id="GO:0005524">
    <property type="term" value="F:ATP binding"/>
    <property type="evidence" value="ECO:0007669"/>
    <property type="project" value="UniProtKB-KW"/>
</dbReference>
<feature type="active site" description="Charge relay system" evidence="7">
    <location>
        <position position="76"/>
    </location>
</feature>
<keyword evidence="4 7" id="KW-0547">Nucleotide-binding</keyword>
<dbReference type="GO" id="GO:0050567">
    <property type="term" value="F:glutaminyl-tRNA synthase (glutamine-hydrolyzing) activity"/>
    <property type="evidence" value="ECO:0007669"/>
    <property type="project" value="UniProtKB-UniRule"/>
</dbReference>
<protein>
    <recommendedName>
        <fullName evidence="2 7">Glutamyl-tRNA(Gln) amidotransferase subunit A</fullName>
        <shortName evidence="7">Glu-ADT subunit A</shortName>
        <ecNumber evidence="7">6.3.5.7</ecNumber>
    </recommendedName>
</protein>
<comment type="catalytic activity">
    <reaction evidence="7">
        <text>L-glutamyl-tRNA(Gln) + L-glutamine + ATP + H2O = L-glutaminyl-tRNA(Gln) + L-glutamate + ADP + phosphate + H(+)</text>
        <dbReference type="Rhea" id="RHEA:17521"/>
        <dbReference type="Rhea" id="RHEA-COMP:9681"/>
        <dbReference type="Rhea" id="RHEA-COMP:9684"/>
        <dbReference type="ChEBI" id="CHEBI:15377"/>
        <dbReference type="ChEBI" id="CHEBI:15378"/>
        <dbReference type="ChEBI" id="CHEBI:29985"/>
        <dbReference type="ChEBI" id="CHEBI:30616"/>
        <dbReference type="ChEBI" id="CHEBI:43474"/>
        <dbReference type="ChEBI" id="CHEBI:58359"/>
        <dbReference type="ChEBI" id="CHEBI:78520"/>
        <dbReference type="ChEBI" id="CHEBI:78521"/>
        <dbReference type="ChEBI" id="CHEBI:456216"/>
        <dbReference type="EC" id="6.3.5.7"/>
    </reaction>
</comment>
<evidence type="ECO:0000256" key="3">
    <source>
        <dbReference type="ARBA" id="ARBA00022598"/>
    </source>
</evidence>
<dbReference type="HAMAP" id="MF_00120">
    <property type="entry name" value="GatA"/>
    <property type="match status" value="1"/>
</dbReference>
<feature type="active site" description="Charge relay system" evidence="7">
    <location>
        <position position="151"/>
    </location>
</feature>
<evidence type="ECO:0000256" key="1">
    <source>
        <dbReference type="ARBA" id="ARBA00011123"/>
    </source>
</evidence>
<evidence type="ECO:0000259" key="8">
    <source>
        <dbReference type="Pfam" id="PF01425"/>
    </source>
</evidence>
<comment type="subunit">
    <text evidence="1 7">Heterotrimer of A, B and C subunits.</text>
</comment>
<name>A0A1I7E1Z9_9BACT</name>
<dbReference type="InterPro" id="IPR023631">
    <property type="entry name" value="Amidase_dom"/>
</dbReference>
<dbReference type="RefSeq" id="WP_091697853.1">
    <property type="nucleotide sequence ID" value="NZ_FPBF01000009.1"/>
</dbReference>
<evidence type="ECO:0000313" key="9">
    <source>
        <dbReference type="EMBL" id="SFU17960.1"/>
    </source>
</evidence>
<accession>A0A1I7E1Z9</accession>
<dbReference type="PANTHER" id="PTHR11895:SF151">
    <property type="entry name" value="GLUTAMYL-TRNA(GLN) AMIDOTRANSFERASE SUBUNIT A"/>
    <property type="match status" value="1"/>
</dbReference>
<keyword evidence="10" id="KW-1185">Reference proteome</keyword>
<organism evidence="9 10">
    <name type="scientific">Algoriphagus locisalis</name>
    <dbReference type="NCBI Taxonomy" id="305507"/>
    <lineage>
        <taxon>Bacteria</taxon>
        <taxon>Pseudomonadati</taxon>
        <taxon>Bacteroidota</taxon>
        <taxon>Cytophagia</taxon>
        <taxon>Cytophagales</taxon>
        <taxon>Cyclobacteriaceae</taxon>
        <taxon>Algoriphagus</taxon>
    </lineage>
</organism>
<dbReference type="InterPro" id="IPR000120">
    <property type="entry name" value="Amidase"/>
</dbReference>
<dbReference type="EMBL" id="FPBF01000009">
    <property type="protein sequence ID" value="SFU17960.1"/>
    <property type="molecule type" value="Genomic_DNA"/>
</dbReference>
<feature type="active site" description="Acyl-ester intermediate" evidence="7">
    <location>
        <position position="175"/>
    </location>
</feature>
<dbReference type="InterPro" id="IPR004412">
    <property type="entry name" value="GatA"/>
</dbReference>
<evidence type="ECO:0000256" key="7">
    <source>
        <dbReference type="HAMAP-Rule" id="MF_00120"/>
    </source>
</evidence>
<keyword evidence="6 7" id="KW-0648">Protein biosynthesis</keyword>
<dbReference type="Pfam" id="PF01425">
    <property type="entry name" value="Amidase"/>
    <property type="match status" value="1"/>
</dbReference>
<dbReference type="PANTHER" id="PTHR11895">
    <property type="entry name" value="TRANSAMIDASE"/>
    <property type="match status" value="1"/>
</dbReference>
<keyword evidence="3 7" id="KW-0436">Ligase</keyword>
<dbReference type="Proteomes" id="UP000199673">
    <property type="component" value="Unassembled WGS sequence"/>
</dbReference>
<dbReference type="GO" id="GO:0030956">
    <property type="term" value="C:glutamyl-tRNA(Gln) amidotransferase complex"/>
    <property type="evidence" value="ECO:0007669"/>
    <property type="project" value="InterPro"/>
</dbReference>
<keyword evidence="5 7" id="KW-0067">ATP-binding</keyword>
<evidence type="ECO:0000256" key="2">
    <source>
        <dbReference type="ARBA" id="ARBA00014428"/>
    </source>
</evidence>